<dbReference type="AlphaFoldDB" id="A0A819VSS6"/>
<evidence type="ECO:0000313" key="2">
    <source>
        <dbReference type="EMBL" id="CAF1504007.1"/>
    </source>
</evidence>
<reference evidence="3" key="1">
    <citation type="submission" date="2021-02" db="EMBL/GenBank/DDBJ databases">
        <authorList>
            <person name="Nowell W R."/>
        </authorList>
    </citation>
    <scope>NUCLEOTIDE SEQUENCE</scope>
</reference>
<feature type="domain" description="F-box" evidence="1">
    <location>
        <begin position="1"/>
        <end position="45"/>
    </location>
</feature>
<comment type="caution">
    <text evidence="3">The sequence shown here is derived from an EMBL/GenBank/DDBJ whole genome shotgun (WGS) entry which is preliminary data.</text>
</comment>
<dbReference type="EMBL" id="CAJOAY010005617">
    <property type="protein sequence ID" value="CAF4113772.1"/>
    <property type="molecule type" value="Genomic_DNA"/>
</dbReference>
<dbReference type="PROSITE" id="PS50181">
    <property type="entry name" value="FBOX"/>
    <property type="match status" value="1"/>
</dbReference>
<dbReference type="InterPro" id="IPR001810">
    <property type="entry name" value="F-box_dom"/>
</dbReference>
<dbReference type="EMBL" id="CAJNON010002220">
    <property type="protein sequence ID" value="CAF1504007.1"/>
    <property type="molecule type" value="Genomic_DNA"/>
</dbReference>
<evidence type="ECO:0000313" key="4">
    <source>
        <dbReference type="Proteomes" id="UP000663881"/>
    </source>
</evidence>
<proteinExistence type="predicted"/>
<accession>A0A819VSS6</accession>
<dbReference type="Gene3D" id="3.80.10.10">
    <property type="entry name" value="Ribonuclease Inhibitor"/>
    <property type="match status" value="1"/>
</dbReference>
<name>A0A819VSS6_9BILA</name>
<gene>
    <name evidence="3" type="ORF">OKA104_LOCUS36354</name>
    <name evidence="2" type="ORF">VCS650_LOCUS42408</name>
</gene>
<dbReference type="Proteomes" id="UP000663881">
    <property type="component" value="Unassembled WGS sequence"/>
</dbReference>
<dbReference type="SUPFAM" id="SSF52047">
    <property type="entry name" value="RNI-like"/>
    <property type="match status" value="1"/>
</dbReference>
<evidence type="ECO:0000259" key="1">
    <source>
        <dbReference type="PROSITE" id="PS50181"/>
    </source>
</evidence>
<dbReference type="InterPro" id="IPR032675">
    <property type="entry name" value="LRR_dom_sf"/>
</dbReference>
<protein>
    <recommendedName>
        <fullName evidence="1">F-box domain-containing protein</fullName>
    </recommendedName>
</protein>
<organism evidence="3 4">
    <name type="scientific">Adineta steineri</name>
    <dbReference type="NCBI Taxonomy" id="433720"/>
    <lineage>
        <taxon>Eukaryota</taxon>
        <taxon>Metazoa</taxon>
        <taxon>Spiralia</taxon>
        <taxon>Gnathifera</taxon>
        <taxon>Rotifera</taxon>
        <taxon>Eurotatoria</taxon>
        <taxon>Bdelloidea</taxon>
        <taxon>Adinetida</taxon>
        <taxon>Adinetidae</taxon>
        <taxon>Adineta</taxon>
    </lineage>
</organism>
<evidence type="ECO:0000313" key="3">
    <source>
        <dbReference type="EMBL" id="CAF4113772.1"/>
    </source>
</evidence>
<sequence length="583" mass="69005">MNFECLPNELLLDILKYLTGIDLFRVFHGLNKRFNDLLSLHFQHYGLDFQPISKQDFEIICKQYLLSMVHEITSLRLSDDDDTPQQTTLFLSYGFTLNQFTHLQSLSLCHLRSDEIIDKILTKLYYLTHLSLSECYCPHDQKNVANIINTIWSLPRLTHCWLDITIENTDYFITPSIISFSLTHVSIKSLFCNLKELASLFHFTPGLQYLHVGIIERSNDFRLPMVVSSIRSLNLSRVDSRHVITTLLQHMPNLRSLTVVTEDVYIDGYQWQQIISDYLPAIEIFRFRMGFRSYNNNEKEQEVIRLLNSFRGPFWFVEHQWFVRCHWNPTEGYDRIYVYTLPYIFEDFPFLFLNKGIQFESTCPDDDAYLSYDHTRHLCYYSYLLFNNALFRIRFSNLHHLSVELPLSDCFRAIFPKLNHLISLDVWSCDDCDNTFVQSQLQMLLDWIPYLTKLSFVSWPNSFYHWPFVRTKNRSIDRLEFEAPGGSGYSQVFNDELCAKLISSSLGTQCQTLVIRVKNRTNIMDLINSMNNLRAMSVRCEEEDDNDDDEIIEWLRSRLPLTCTITRDIRFSKQIRLWISRIL</sequence>
<dbReference type="Proteomes" id="UP000663891">
    <property type="component" value="Unassembled WGS sequence"/>
</dbReference>